<comment type="similarity">
    <text evidence="3">Belongs to the protein disulfide isomerase family.</text>
</comment>
<comment type="catalytic activity">
    <reaction evidence="1">
        <text>Catalyzes the rearrangement of -S-S- bonds in proteins.</text>
        <dbReference type="EC" id="5.3.4.1"/>
    </reaction>
</comment>
<dbReference type="GO" id="GO:0003756">
    <property type="term" value="F:protein disulfide isomerase activity"/>
    <property type="evidence" value="ECO:0007669"/>
    <property type="project" value="UniProtKB-EC"/>
</dbReference>
<evidence type="ECO:0000313" key="10">
    <source>
        <dbReference type="EMBL" id="ORD94733.1"/>
    </source>
</evidence>
<dbReference type="InterPro" id="IPR036249">
    <property type="entry name" value="Thioredoxin-like_sf"/>
</dbReference>
<keyword evidence="7" id="KW-0676">Redox-active center</keyword>
<proteinExistence type="inferred from homology"/>
<dbReference type="AlphaFoldDB" id="A0A1Y1S8D6"/>
<comment type="subcellular location">
    <subcellularLocation>
        <location evidence="2">Endoplasmic reticulum lumen</location>
    </subcellularLocation>
</comment>
<evidence type="ECO:0000256" key="7">
    <source>
        <dbReference type="ARBA" id="ARBA00023284"/>
    </source>
</evidence>
<dbReference type="SUPFAM" id="SSF52833">
    <property type="entry name" value="Thioredoxin-like"/>
    <property type="match status" value="1"/>
</dbReference>
<dbReference type="EMBL" id="LWDP01000010">
    <property type="protein sequence ID" value="ORD94733.1"/>
    <property type="molecule type" value="Genomic_DNA"/>
</dbReference>
<dbReference type="GO" id="GO:0005788">
    <property type="term" value="C:endoplasmic reticulum lumen"/>
    <property type="evidence" value="ECO:0007669"/>
    <property type="project" value="UniProtKB-SubCell"/>
</dbReference>
<accession>A0A1Y1S8D6</accession>
<gene>
    <name evidence="10" type="primary">PDI1</name>
    <name evidence="10" type="ORF">ECANGB1_33</name>
</gene>
<dbReference type="EC" id="5.3.4.1" evidence="4"/>
<dbReference type="Proteomes" id="UP000192639">
    <property type="component" value="Unassembled WGS sequence"/>
</dbReference>
<dbReference type="VEuPathDB" id="MicrosporidiaDB:ECANGB1_33"/>
<feature type="region of interest" description="Disordered" evidence="8">
    <location>
        <begin position="416"/>
        <end position="471"/>
    </location>
</feature>
<dbReference type="Pfam" id="PF00085">
    <property type="entry name" value="Thioredoxin"/>
    <property type="match status" value="1"/>
</dbReference>
<feature type="domain" description="Thioredoxin" evidence="9">
    <location>
        <begin position="322"/>
        <end position="405"/>
    </location>
</feature>
<comment type="caution">
    <text evidence="10">The sequence shown here is derived from an EMBL/GenBank/DDBJ whole genome shotgun (WGS) entry which is preliminary data.</text>
</comment>
<evidence type="ECO:0000256" key="6">
    <source>
        <dbReference type="ARBA" id="ARBA00023235"/>
    </source>
</evidence>
<dbReference type="PANTHER" id="PTHR18929:SF132">
    <property type="entry name" value="PROTEIN DISULFIDE-ISOMERASE A3"/>
    <property type="match status" value="1"/>
</dbReference>
<dbReference type="Gene3D" id="3.40.30.10">
    <property type="entry name" value="Glutaredoxin"/>
    <property type="match status" value="1"/>
</dbReference>
<name>A0A1Y1S8D6_9MICR</name>
<organism evidence="10 11">
    <name type="scientific">Enterospora canceri</name>
    <dbReference type="NCBI Taxonomy" id="1081671"/>
    <lineage>
        <taxon>Eukaryota</taxon>
        <taxon>Fungi</taxon>
        <taxon>Fungi incertae sedis</taxon>
        <taxon>Microsporidia</taxon>
        <taxon>Enterocytozoonidae</taxon>
        <taxon>Enterospora</taxon>
    </lineage>
</organism>
<protein>
    <recommendedName>
        <fullName evidence="4">protein disulfide-isomerase</fullName>
        <ecNumber evidence="4">5.3.4.1</ecNumber>
    </recommendedName>
</protein>
<dbReference type="OrthoDB" id="427280at2759"/>
<evidence type="ECO:0000256" key="2">
    <source>
        <dbReference type="ARBA" id="ARBA00004319"/>
    </source>
</evidence>
<evidence type="ECO:0000256" key="5">
    <source>
        <dbReference type="ARBA" id="ARBA00022824"/>
    </source>
</evidence>
<dbReference type="GO" id="GO:0034976">
    <property type="term" value="P:response to endoplasmic reticulum stress"/>
    <property type="evidence" value="ECO:0007669"/>
    <property type="project" value="TreeGrafter"/>
</dbReference>
<keyword evidence="5" id="KW-0256">Endoplasmic reticulum</keyword>
<dbReference type="CDD" id="cd02961">
    <property type="entry name" value="PDI_a_family"/>
    <property type="match status" value="1"/>
</dbReference>
<evidence type="ECO:0000256" key="1">
    <source>
        <dbReference type="ARBA" id="ARBA00001182"/>
    </source>
</evidence>
<evidence type="ECO:0000256" key="8">
    <source>
        <dbReference type="SAM" id="MobiDB-lite"/>
    </source>
</evidence>
<dbReference type="PANTHER" id="PTHR18929">
    <property type="entry name" value="PROTEIN DISULFIDE ISOMERASE"/>
    <property type="match status" value="1"/>
</dbReference>
<evidence type="ECO:0000256" key="4">
    <source>
        <dbReference type="ARBA" id="ARBA00012723"/>
    </source>
</evidence>
<keyword evidence="11" id="KW-1185">Reference proteome</keyword>
<evidence type="ECO:0000256" key="3">
    <source>
        <dbReference type="ARBA" id="ARBA00006347"/>
    </source>
</evidence>
<dbReference type="GO" id="GO:0006457">
    <property type="term" value="P:protein folding"/>
    <property type="evidence" value="ECO:0007669"/>
    <property type="project" value="TreeGrafter"/>
</dbReference>
<reference evidence="10 11" key="1">
    <citation type="journal article" date="2017" name="Environ. Microbiol.">
        <title>Decay of the glycolytic pathway and adaptation to intranuclear parasitism within Enterocytozoonidae microsporidia.</title>
        <authorList>
            <person name="Wiredu Boakye D."/>
            <person name="Jaroenlak P."/>
            <person name="Prachumwat A."/>
            <person name="Williams T.A."/>
            <person name="Bateman K.S."/>
            <person name="Itsathitphaisarn O."/>
            <person name="Sritunyalucksana K."/>
            <person name="Paszkiewicz K.H."/>
            <person name="Moore K.A."/>
            <person name="Stentiford G.D."/>
            <person name="Williams B.A."/>
        </authorList>
    </citation>
    <scope>NUCLEOTIDE SEQUENCE [LARGE SCALE GENOMIC DNA]</scope>
    <source>
        <strain evidence="10 11">GB1</strain>
    </source>
</reference>
<keyword evidence="6" id="KW-0413">Isomerase</keyword>
<evidence type="ECO:0000313" key="11">
    <source>
        <dbReference type="Proteomes" id="UP000192639"/>
    </source>
</evidence>
<evidence type="ECO:0000259" key="9">
    <source>
        <dbReference type="Pfam" id="PF00085"/>
    </source>
</evidence>
<sequence>MLLTNHLATYFSTVCARQVLLQAQNVDDELPRMYKATQNKQLKEKEAAVLLDGVSIKFDEVEEAVKALEFFRGTESVLGNLNEITEELKTKSRSFEGDLRTGVFSFVVFFSDSPSNLKRIQELNGQNDFKIMISTDKAAAKKLGASFPGIVAYNARDRNCSAMDFPSDLKTLAAEITLSSFEKISAENIRLFQTYPKKMLYFITREEIDYDEAFRKYQPEAVKAAKECKVIFFRPEDVPVLDKLLHLENEEYPVMLHMDESSKHVVKRVTPGNFADSVQRLLKGKGERTTFRSVIPEDNKDRLVRVANTDTLSGIRADKSVDRLFVFSNPSCGHCKQLMPVVEALSKILANKKVKIEFYNYNVVENEQIADIAVPTVPKLFFKKQGSVEMVNIDSLRDIPSLLKHISENGVSSKVNLDDYKEHLPKESTKESEKEKESDDDEEKIKKDEKESEKEGKKEGEKEGEKQREAL</sequence>
<dbReference type="InterPro" id="IPR013766">
    <property type="entry name" value="Thioredoxin_domain"/>
</dbReference>